<dbReference type="AlphaFoldDB" id="A0A4Z0PIS5"/>
<dbReference type="Pfam" id="PF13568">
    <property type="entry name" value="OMP_b-brl_2"/>
    <property type="match status" value="1"/>
</dbReference>
<reference evidence="3 4" key="1">
    <citation type="submission" date="2019-04" db="EMBL/GenBank/DDBJ databases">
        <authorList>
            <person name="Feng G."/>
            <person name="Zhang J."/>
            <person name="Zhu H."/>
        </authorList>
    </citation>
    <scope>NUCLEOTIDE SEQUENCE [LARGE SCALE GENOMIC DNA]</scope>
    <source>
        <strain evidence="3 4">JCM 17223</strain>
    </source>
</reference>
<feature type="chain" id="PRO_5021482532" evidence="1">
    <location>
        <begin position="25"/>
        <end position="236"/>
    </location>
</feature>
<keyword evidence="4" id="KW-1185">Reference proteome</keyword>
<gene>
    <name evidence="3" type="ORF">E5J99_14990</name>
</gene>
<organism evidence="3 4">
    <name type="scientific">Hymenobacter elongatus</name>
    <dbReference type="NCBI Taxonomy" id="877208"/>
    <lineage>
        <taxon>Bacteria</taxon>
        <taxon>Pseudomonadati</taxon>
        <taxon>Bacteroidota</taxon>
        <taxon>Cytophagia</taxon>
        <taxon>Cytophagales</taxon>
        <taxon>Hymenobacteraceae</taxon>
        <taxon>Hymenobacter</taxon>
    </lineage>
</organism>
<accession>A0A4Z0PIS5</accession>
<evidence type="ECO:0000313" key="3">
    <source>
        <dbReference type="EMBL" id="TGE14686.1"/>
    </source>
</evidence>
<dbReference type="RefSeq" id="WP_135498629.1">
    <property type="nucleotide sequence ID" value="NZ_SRLD01000031.1"/>
</dbReference>
<feature type="signal peptide" evidence="1">
    <location>
        <begin position="1"/>
        <end position="24"/>
    </location>
</feature>
<evidence type="ECO:0000313" key="4">
    <source>
        <dbReference type="Proteomes" id="UP000297739"/>
    </source>
</evidence>
<keyword evidence="1" id="KW-0732">Signal</keyword>
<dbReference type="EMBL" id="SRLD01000031">
    <property type="protein sequence ID" value="TGE14686.1"/>
    <property type="molecule type" value="Genomic_DNA"/>
</dbReference>
<evidence type="ECO:0000259" key="2">
    <source>
        <dbReference type="Pfam" id="PF13568"/>
    </source>
</evidence>
<protein>
    <submittedName>
        <fullName evidence="3">PorT family protein</fullName>
    </submittedName>
</protein>
<name>A0A4Z0PIS5_9BACT</name>
<sequence>MKKHVRNGLLAAALVVAGATSAQAQITFGPRVGLNAANISQDFKDSDDEFDTNIVLGPQIGLTLNAQFGNLSIQPSLLFSQKGYKIDEEETNSGVKFKYEETTRLSYAEIPINVVYTLGETEGFQIFAGPYIGIGLGGKSKYEFSGGSGAGSINEKGENKIKFANKYGDEDDTDYVRSLDLGANAGIGYKAGPIQAQLGYGFGLSNLIPNDEDDKEPENKIKNRVLNLSISYFFGE</sequence>
<dbReference type="Proteomes" id="UP000297739">
    <property type="component" value="Unassembled WGS sequence"/>
</dbReference>
<feature type="domain" description="Outer membrane protein beta-barrel" evidence="2">
    <location>
        <begin position="23"/>
        <end position="208"/>
    </location>
</feature>
<proteinExistence type="predicted"/>
<evidence type="ECO:0000256" key="1">
    <source>
        <dbReference type="SAM" id="SignalP"/>
    </source>
</evidence>
<dbReference type="InterPro" id="IPR025665">
    <property type="entry name" value="Beta-barrel_OMP_2"/>
</dbReference>
<comment type="caution">
    <text evidence="3">The sequence shown here is derived from an EMBL/GenBank/DDBJ whole genome shotgun (WGS) entry which is preliminary data.</text>
</comment>
<dbReference type="OrthoDB" id="949314at2"/>